<organism evidence="1">
    <name type="scientific">viral metagenome</name>
    <dbReference type="NCBI Taxonomy" id="1070528"/>
    <lineage>
        <taxon>unclassified sequences</taxon>
        <taxon>metagenomes</taxon>
        <taxon>organismal metagenomes</taxon>
    </lineage>
</organism>
<sequence length="104" mass="11733">MDITPYYTHAAQYVTTIHPYIYNSVGIYGIWIGLHYGATHLYATSCNNWSITGFFASPIMNSTPYCKGLNWIIRTGSDTIDTMWVTVGTWMSGYLLNKSLFSGK</sequence>
<reference evidence="1" key="1">
    <citation type="journal article" date="2020" name="Nature">
        <title>Giant virus diversity and host interactions through global metagenomics.</title>
        <authorList>
            <person name="Schulz F."/>
            <person name="Roux S."/>
            <person name="Paez-Espino D."/>
            <person name="Jungbluth S."/>
            <person name="Walsh D.A."/>
            <person name="Denef V.J."/>
            <person name="McMahon K.D."/>
            <person name="Konstantinidis K.T."/>
            <person name="Eloe-Fadrosh E.A."/>
            <person name="Kyrpides N.C."/>
            <person name="Woyke T."/>
        </authorList>
    </citation>
    <scope>NUCLEOTIDE SEQUENCE</scope>
    <source>
        <strain evidence="1">GVMAG-M-3300018428-16</strain>
    </source>
</reference>
<proteinExistence type="predicted"/>
<protein>
    <submittedName>
        <fullName evidence="1">Uncharacterized protein</fullName>
    </submittedName>
</protein>
<dbReference type="AlphaFoldDB" id="A0A6C0BUH4"/>
<accession>A0A6C0BUH4</accession>
<evidence type="ECO:0000313" key="1">
    <source>
        <dbReference type="EMBL" id="QHS94893.1"/>
    </source>
</evidence>
<dbReference type="EMBL" id="MN739234">
    <property type="protein sequence ID" value="QHS94893.1"/>
    <property type="molecule type" value="Genomic_DNA"/>
</dbReference>
<name>A0A6C0BUH4_9ZZZZ</name>